<accession>A0ABQ0BFV8</accession>
<protein>
    <recommendedName>
        <fullName evidence="1">Fido domain-containing protein</fullName>
    </recommendedName>
</protein>
<dbReference type="InterPro" id="IPR036597">
    <property type="entry name" value="Fido-like_dom_sf"/>
</dbReference>
<reference evidence="2 3" key="1">
    <citation type="submission" date="2024-04" db="EMBL/GenBank/DDBJ databases">
        <title>Defined microbial consortia suppress multidrug-resistant proinflammatory Enterobacteriaceae via ecological control.</title>
        <authorList>
            <person name="Furuichi M."/>
            <person name="Kawaguchi T."/>
            <person name="Pust M."/>
            <person name="Yasuma K."/>
            <person name="Plichta D."/>
            <person name="Hasegawa N."/>
            <person name="Ohya T."/>
            <person name="Bhattarai S."/>
            <person name="Sasajima S."/>
            <person name="Aoto Y."/>
            <person name="Tuganbaev T."/>
            <person name="Yaginuma M."/>
            <person name="Ueda M."/>
            <person name="Okahashi N."/>
            <person name="Amafuji K."/>
            <person name="Kiridooshi Y."/>
            <person name="Sugita K."/>
            <person name="Strazar M."/>
            <person name="Skelly A."/>
            <person name="Suda W."/>
            <person name="Hattori M."/>
            <person name="Nakamoto N."/>
            <person name="Caballero S."/>
            <person name="Norman J."/>
            <person name="Olle B."/>
            <person name="Tanoue T."/>
            <person name="Arita M."/>
            <person name="Bucci V."/>
            <person name="Atarashi K."/>
            <person name="Xavier R."/>
            <person name="Honda K."/>
        </authorList>
    </citation>
    <scope>NUCLEOTIDE SEQUENCE [LARGE SCALE GENOMIC DNA]</scope>
    <source>
        <strain evidence="3">k04-0078-D8-1</strain>
    </source>
</reference>
<dbReference type="Proteomes" id="UP001600943">
    <property type="component" value="Unassembled WGS sequence"/>
</dbReference>
<organism evidence="2 3">
    <name type="scientific">Blautia hominis</name>
    <dbReference type="NCBI Taxonomy" id="2025493"/>
    <lineage>
        <taxon>Bacteria</taxon>
        <taxon>Bacillati</taxon>
        <taxon>Bacillota</taxon>
        <taxon>Clostridia</taxon>
        <taxon>Lachnospirales</taxon>
        <taxon>Lachnospiraceae</taxon>
        <taxon>Blautia</taxon>
    </lineage>
</organism>
<dbReference type="InterPro" id="IPR003812">
    <property type="entry name" value="Fido"/>
</dbReference>
<dbReference type="RefSeq" id="WP_390408677.1">
    <property type="nucleotide sequence ID" value="NZ_BAABYW010000001.1"/>
</dbReference>
<dbReference type="EMBL" id="BAABYW010000001">
    <property type="protein sequence ID" value="GAA6410319.1"/>
    <property type="molecule type" value="Genomic_DNA"/>
</dbReference>
<gene>
    <name evidence="2" type="ORF">K040078D81_44360</name>
</gene>
<name>A0ABQ0BFV8_9FIRM</name>
<dbReference type="Gene3D" id="1.10.3290.10">
    <property type="entry name" value="Fido-like domain"/>
    <property type="match status" value="1"/>
</dbReference>
<evidence type="ECO:0000259" key="1">
    <source>
        <dbReference type="PROSITE" id="PS51459"/>
    </source>
</evidence>
<evidence type="ECO:0000313" key="2">
    <source>
        <dbReference type="EMBL" id="GAA6410319.1"/>
    </source>
</evidence>
<comment type="caution">
    <text evidence="2">The sequence shown here is derived from an EMBL/GenBank/DDBJ whole genome shotgun (WGS) entry which is preliminary data.</text>
</comment>
<feature type="domain" description="Fido" evidence="1">
    <location>
        <begin position="1"/>
        <end position="77"/>
    </location>
</feature>
<dbReference type="PROSITE" id="PS51459">
    <property type="entry name" value="FIDO"/>
    <property type="match status" value="1"/>
</dbReference>
<keyword evidence="3" id="KW-1185">Reference proteome</keyword>
<evidence type="ECO:0000313" key="3">
    <source>
        <dbReference type="Proteomes" id="UP001600943"/>
    </source>
</evidence>
<proteinExistence type="predicted"/>
<dbReference type="SUPFAM" id="SSF140931">
    <property type="entry name" value="Fic-like"/>
    <property type="match status" value="1"/>
</dbReference>
<sequence length="77" mass="8854">MANDMAIGKSMNSFYIPIVPFQDGNGRTGRIILFRGCLRHRILPFIILDQAKAEYYAALNTNDTDRLEAFFIKEQIE</sequence>